<organism evidence="2">
    <name type="scientific">bioreactor metagenome</name>
    <dbReference type="NCBI Taxonomy" id="1076179"/>
    <lineage>
        <taxon>unclassified sequences</taxon>
        <taxon>metagenomes</taxon>
        <taxon>ecological metagenomes</taxon>
    </lineage>
</organism>
<evidence type="ECO:0000256" key="1">
    <source>
        <dbReference type="SAM" id="Phobius"/>
    </source>
</evidence>
<feature type="transmembrane region" description="Helical" evidence="1">
    <location>
        <begin position="503"/>
        <end position="523"/>
    </location>
</feature>
<proteinExistence type="predicted"/>
<dbReference type="AlphaFoldDB" id="A0A644WMD7"/>
<feature type="transmembrane region" description="Helical" evidence="1">
    <location>
        <begin position="395"/>
        <end position="414"/>
    </location>
</feature>
<feature type="transmembrane region" description="Helical" evidence="1">
    <location>
        <begin position="535"/>
        <end position="561"/>
    </location>
</feature>
<feature type="transmembrane region" description="Helical" evidence="1">
    <location>
        <begin position="420"/>
        <end position="443"/>
    </location>
</feature>
<reference evidence="2" key="1">
    <citation type="submission" date="2019-08" db="EMBL/GenBank/DDBJ databases">
        <authorList>
            <person name="Kucharzyk K."/>
            <person name="Murdoch R.W."/>
            <person name="Higgins S."/>
            <person name="Loffler F."/>
        </authorList>
    </citation>
    <scope>NUCLEOTIDE SEQUENCE</scope>
</reference>
<feature type="transmembrane region" description="Helical" evidence="1">
    <location>
        <begin position="646"/>
        <end position="666"/>
    </location>
</feature>
<keyword evidence="1" id="KW-1133">Transmembrane helix</keyword>
<feature type="transmembrane region" description="Helical" evidence="1">
    <location>
        <begin position="605"/>
        <end position="626"/>
    </location>
</feature>
<dbReference type="EMBL" id="VSSQ01001089">
    <property type="protein sequence ID" value="MPM04982.1"/>
    <property type="molecule type" value="Genomic_DNA"/>
</dbReference>
<accession>A0A644WMD7</accession>
<dbReference type="Gene3D" id="1.20.1740.10">
    <property type="entry name" value="Amino acid/polyamine transporter I"/>
    <property type="match status" value="1"/>
</dbReference>
<gene>
    <name evidence="2" type="ORF">SDC9_51263</name>
</gene>
<comment type="caution">
    <text evidence="2">The sequence shown here is derived from an EMBL/GenBank/DDBJ whole genome shotgun (WGS) entry which is preliminary data.</text>
</comment>
<feature type="transmembrane region" description="Helical" evidence="1">
    <location>
        <begin position="741"/>
        <end position="761"/>
    </location>
</feature>
<feature type="transmembrane region" description="Helical" evidence="1">
    <location>
        <begin position="567"/>
        <end position="584"/>
    </location>
</feature>
<keyword evidence="1" id="KW-0472">Membrane</keyword>
<evidence type="ECO:0000313" key="2">
    <source>
        <dbReference type="EMBL" id="MPM04982.1"/>
    </source>
</evidence>
<keyword evidence="1" id="KW-0812">Transmembrane</keyword>
<name>A0A644WMD7_9ZZZZ</name>
<sequence length="763" mass="82276">MVLRPPGLHRLGQRRILLLGQHDLQRDAQIARRAMGALHALAAQPHHPTRARVRRHLQLDPPARHRHFDRPAKHRLVDRDRQLHQHVVAVAAEHRIGRNRDPHQRIARRPAIHARPAAAGKAQTLAVLDPRRDRQLDPANLGQGHRLLRAGDRVKEADLEVEMQILAPHLHLLEPSAGTAEAPRRAALRAEGAREDVAEIVEAALVFIALRRVVFRIGTVILPLRLFLPAGVDLARVIAALLLGVAQQVMGCRHLLEALGLLRVAAGQVGVQLLRELAIGFLDLGFRGRLRHAEHFIGVSDACLCHGGSSNSCAATGGCAQYRHRSPGPATCTRRSAQEFPRDISALMRPGQDGTEEEADPGGPVTDIAILLVTLLAGAIVLWPKLAHRPRWRAMITPLASIIGSGFLVLGPVLDASFGGYAPLVMAGLCAMAWAFGAAIRFNMAEDDPDLGTDPLPLPHLETAASWALAFSYIISVAYYLNLFGAFAVSLTPFDSRFWADTVTTAMFLVILGIGWSGGFRVLERVEYLSVAIKLAIIAGLLTGLGAYFWSRATAGALVFIAPERTGWNALTLAFGLIITVQGFETSRYLGASYDTRTRIASMKLAQALSSAIYMVYVVLLAYVFARSELKLTETAIIDMMLVVSPILPGMLVAAALAAQFSAAIADTSGAGGLFAEVTRRRLSPRRAYALLAACGIALTWSANVFEIINYASRAFAGYYALQALIAAAKAHARHRFGPRTLGFAALALLGAAIVVFGQAAGA</sequence>
<feature type="transmembrane region" description="Helical" evidence="1">
    <location>
        <begin position="365"/>
        <end position="383"/>
    </location>
</feature>
<feature type="transmembrane region" description="Helical" evidence="1">
    <location>
        <begin position="687"/>
        <end position="705"/>
    </location>
</feature>
<feature type="transmembrane region" description="Helical" evidence="1">
    <location>
        <begin position="464"/>
        <end position="491"/>
    </location>
</feature>
<protein>
    <submittedName>
        <fullName evidence="2">Uncharacterized protein</fullName>
    </submittedName>
</protein>